<comment type="similarity">
    <text evidence="2 9">Belongs to the pyrimidine 5'-nucleotidase family.</text>
</comment>
<organism evidence="10 11">
    <name type="scientific">Mesorhabditis spiculigera</name>
    <dbReference type="NCBI Taxonomy" id="96644"/>
    <lineage>
        <taxon>Eukaryota</taxon>
        <taxon>Metazoa</taxon>
        <taxon>Ecdysozoa</taxon>
        <taxon>Nematoda</taxon>
        <taxon>Chromadorea</taxon>
        <taxon>Rhabditida</taxon>
        <taxon>Rhabditina</taxon>
        <taxon>Rhabditomorpha</taxon>
        <taxon>Rhabditoidea</taxon>
        <taxon>Rhabditidae</taxon>
        <taxon>Mesorhabditinae</taxon>
        <taxon>Mesorhabditis</taxon>
    </lineage>
</organism>
<dbReference type="AlphaFoldDB" id="A0AA36CVY5"/>
<reference evidence="10" key="1">
    <citation type="submission" date="2023-06" db="EMBL/GenBank/DDBJ databases">
        <authorList>
            <person name="Delattre M."/>
        </authorList>
    </citation>
    <scope>NUCLEOTIDE SEQUENCE</scope>
    <source>
        <strain evidence="10">AF72</strain>
    </source>
</reference>
<evidence type="ECO:0000256" key="3">
    <source>
        <dbReference type="ARBA" id="ARBA00012643"/>
    </source>
</evidence>
<keyword evidence="11" id="KW-1185">Reference proteome</keyword>
<evidence type="ECO:0000256" key="4">
    <source>
        <dbReference type="ARBA" id="ARBA00022723"/>
    </source>
</evidence>
<dbReference type="InterPro" id="IPR036412">
    <property type="entry name" value="HAD-like_sf"/>
</dbReference>
<evidence type="ECO:0000313" key="10">
    <source>
        <dbReference type="EMBL" id="CAJ0575919.1"/>
    </source>
</evidence>
<evidence type="ECO:0000256" key="7">
    <source>
        <dbReference type="ARBA" id="ARBA00022842"/>
    </source>
</evidence>
<dbReference type="GO" id="GO:0009117">
    <property type="term" value="P:nucleotide metabolic process"/>
    <property type="evidence" value="ECO:0007669"/>
    <property type="project" value="UniProtKB-KW"/>
</dbReference>
<comment type="subcellular location">
    <subcellularLocation>
        <location evidence="9">Cytoplasm</location>
    </subcellularLocation>
</comment>
<dbReference type="Proteomes" id="UP001177023">
    <property type="component" value="Unassembled WGS sequence"/>
</dbReference>
<accession>A0AA36CVY5</accession>
<feature type="non-terminal residue" evidence="10">
    <location>
        <position position="301"/>
    </location>
</feature>
<dbReference type="InterPro" id="IPR006434">
    <property type="entry name" value="Pyrimidine_nucleotidase_eu"/>
</dbReference>
<protein>
    <recommendedName>
        <fullName evidence="3 9">5'-nucleotidase</fullName>
        <ecNumber evidence="3 9">3.1.3.5</ecNumber>
    </recommendedName>
</protein>
<evidence type="ECO:0000256" key="2">
    <source>
        <dbReference type="ARBA" id="ARBA00008389"/>
    </source>
</evidence>
<dbReference type="EMBL" id="CATQJA010002641">
    <property type="protein sequence ID" value="CAJ0575919.1"/>
    <property type="molecule type" value="Genomic_DNA"/>
</dbReference>
<gene>
    <name evidence="10" type="ORF">MSPICULIGERA_LOCUS14220</name>
</gene>
<dbReference type="PANTHER" id="PTHR13045:SF0">
    <property type="entry name" value="7-METHYLGUANOSINE PHOSPHATE-SPECIFIC 5'-NUCLEOTIDASE"/>
    <property type="match status" value="1"/>
</dbReference>
<dbReference type="GO" id="GO:0000166">
    <property type="term" value="F:nucleotide binding"/>
    <property type="evidence" value="ECO:0007669"/>
    <property type="project" value="UniProtKB-KW"/>
</dbReference>
<dbReference type="SFLD" id="SFLDG01128">
    <property type="entry name" value="C1.4:_5'-Nucleotidase_Like"/>
    <property type="match status" value="1"/>
</dbReference>
<dbReference type="Pfam" id="PF05822">
    <property type="entry name" value="UMPH-1"/>
    <property type="match status" value="1"/>
</dbReference>
<evidence type="ECO:0000256" key="8">
    <source>
        <dbReference type="ARBA" id="ARBA00023080"/>
    </source>
</evidence>
<evidence type="ECO:0000256" key="1">
    <source>
        <dbReference type="ARBA" id="ARBA00000815"/>
    </source>
</evidence>
<keyword evidence="9" id="KW-0963">Cytoplasm</keyword>
<comment type="caution">
    <text evidence="10">The sequence shown here is derived from an EMBL/GenBank/DDBJ whole genome shotgun (WGS) entry which is preliminary data.</text>
</comment>
<dbReference type="NCBIfam" id="TIGR01544">
    <property type="entry name" value="HAD-SF-IE"/>
    <property type="match status" value="1"/>
</dbReference>
<keyword evidence="8 9" id="KW-0546">Nucleotide metabolism</keyword>
<evidence type="ECO:0000256" key="9">
    <source>
        <dbReference type="RuleBase" id="RU361276"/>
    </source>
</evidence>
<dbReference type="FunFam" id="1.10.150.340:FF:000001">
    <property type="entry name" value="Cytosolic 5-nucleotidase 3-like"/>
    <property type="match status" value="1"/>
</dbReference>
<dbReference type="Gene3D" id="1.10.150.340">
    <property type="entry name" value="Pyrimidine 5'-nucleotidase (UMPH-1), N-terminal domain"/>
    <property type="match status" value="1"/>
</dbReference>
<dbReference type="GO" id="GO:0008253">
    <property type="term" value="F:5'-nucleotidase activity"/>
    <property type="evidence" value="ECO:0007669"/>
    <property type="project" value="UniProtKB-EC"/>
</dbReference>
<evidence type="ECO:0000313" key="11">
    <source>
        <dbReference type="Proteomes" id="UP001177023"/>
    </source>
</evidence>
<evidence type="ECO:0000256" key="6">
    <source>
        <dbReference type="ARBA" id="ARBA00022801"/>
    </source>
</evidence>
<keyword evidence="5 9" id="KW-0547">Nucleotide-binding</keyword>
<sequence>MKLNLDALFSQSHIRCRDREALEKKLAAVVEDGPRELLIISDFDQTLSRAYDEEGKPCTSSIGVFRLHGDKIQPGMAKEMQELFEKYYPTECNPHLTMEQKLPTIKEWWEKAHEVVTRVPFTAERLQQLVLESNLRLRDGAEEWLKNLEGHGIAILVFSAGIGDVIEIYLKHQLGEIPNHLHVIGNFLEYNAEGSVTTFQEPTIHVFNKNATVIKKNGPFWDAHSERKHILLMGDSLGDLHMDVGEVHSGQTIKIGFLNTYSDDMLAKFMDGFDIVVIRDQTVDVPKFITELIANRGRAME</sequence>
<dbReference type="Gene3D" id="3.40.50.1000">
    <property type="entry name" value="HAD superfamily/HAD-like"/>
    <property type="match status" value="1"/>
</dbReference>
<dbReference type="SUPFAM" id="SSF56784">
    <property type="entry name" value="HAD-like"/>
    <property type="match status" value="1"/>
</dbReference>
<keyword evidence="7" id="KW-0460">Magnesium</keyword>
<keyword evidence="4" id="KW-0479">Metal-binding</keyword>
<comment type="catalytic activity">
    <reaction evidence="1 9">
        <text>a ribonucleoside 5'-phosphate + H2O = a ribonucleoside + phosphate</text>
        <dbReference type="Rhea" id="RHEA:12484"/>
        <dbReference type="ChEBI" id="CHEBI:15377"/>
        <dbReference type="ChEBI" id="CHEBI:18254"/>
        <dbReference type="ChEBI" id="CHEBI:43474"/>
        <dbReference type="ChEBI" id="CHEBI:58043"/>
        <dbReference type="EC" id="3.1.3.5"/>
    </reaction>
</comment>
<dbReference type="EC" id="3.1.3.5" evidence="3 9"/>
<dbReference type="SFLD" id="SFLDS00003">
    <property type="entry name" value="Haloacid_Dehalogenase"/>
    <property type="match status" value="1"/>
</dbReference>
<dbReference type="GO" id="GO:0005737">
    <property type="term" value="C:cytoplasm"/>
    <property type="evidence" value="ECO:0007669"/>
    <property type="project" value="UniProtKB-SubCell"/>
</dbReference>
<dbReference type="PANTHER" id="PTHR13045">
    <property type="entry name" value="5'-NUCLEOTIDASE"/>
    <property type="match status" value="1"/>
</dbReference>
<dbReference type="GO" id="GO:0000287">
    <property type="term" value="F:magnesium ion binding"/>
    <property type="evidence" value="ECO:0007669"/>
    <property type="project" value="InterPro"/>
</dbReference>
<proteinExistence type="inferred from homology"/>
<keyword evidence="6 9" id="KW-0378">Hydrolase</keyword>
<evidence type="ECO:0000256" key="5">
    <source>
        <dbReference type="ARBA" id="ARBA00022741"/>
    </source>
</evidence>
<name>A0AA36CVY5_9BILA</name>
<dbReference type="InterPro" id="IPR023214">
    <property type="entry name" value="HAD_sf"/>
</dbReference>